<accession>A0A560HHA0</accession>
<dbReference type="EMBL" id="VITR01000001">
    <property type="protein sequence ID" value="TWB45838.1"/>
    <property type="molecule type" value="Genomic_DNA"/>
</dbReference>
<dbReference type="Proteomes" id="UP000315751">
    <property type="component" value="Unassembled WGS sequence"/>
</dbReference>
<evidence type="ECO:0000313" key="4">
    <source>
        <dbReference type="Proteomes" id="UP000315751"/>
    </source>
</evidence>
<dbReference type="RefSeq" id="WP_145729092.1">
    <property type="nucleotide sequence ID" value="NZ_VITR01000001.1"/>
</dbReference>
<feature type="signal peptide" evidence="2">
    <location>
        <begin position="1"/>
        <end position="18"/>
    </location>
</feature>
<reference evidence="3 4" key="1">
    <citation type="submission" date="2019-06" db="EMBL/GenBank/DDBJ databases">
        <title>Genomic Encyclopedia of Type Strains, Phase IV (KMG-V): Genome sequencing to study the core and pangenomes of soil and plant-associated prokaryotes.</title>
        <authorList>
            <person name="Whitman W."/>
        </authorList>
    </citation>
    <scope>NUCLEOTIDE SEQUENCE [LARGE SCALE GENOMIC DNA]</scope>
    <source>
        <strain evidence="3 4">BR 11622</strain>
    </source>
</reference>
<proteinExistence type="predicted"/>
<organism evidence="3 4">
    <name type="scientific">Nitrospirillum amazonense</name>
    <dbReference type="NCBI Taxonomy" id="28077"/>
    <lineage>
        <taxon>Bacteria</taxon>
        <taxon>Pseudomonadati</taxon>
        <taxon>Pseudomonadota</taxon>
        <taxon>Alphaproteobacteria</taxon>
        <taxon>Rhodospirillales</taxon>
        <taxon>Azospirillaceae</taxon>
        <taxon>Nitrospirillum</taxon>
    </lineage>
</organism>
<name>A0A560HHA0_9PROT</name>
<keyword evidence="2" id="KW-0732">Signal</keyword>
<feature type="region of interest" description="Disordered" evidence="1">
    <location>
        <begin position="137"/>
        <end position="166"/>
    </location>
</feature>
<feature type="chain" id="PRO_5021805769" evidence="2">
    <location>
        <begin position="19"/>
        <end position="181"/>
    </location>
</feature>
<keyword evidence="4" id="KW-1185">Reference proteome</keyword>
<evidence type="ECO:0000313" key="3">
    <source>
        <dbReference type="EMBL" id="TWB45838.1"/>
    </source>
</evidence>
<dbReference type="AlphaFoldDB" id="A0A560HHA0"/>
<evidence type="ECO:0000256" key="1">
    <source>
        <dbReference type="SAM" id="MobiDB-lite"/>
    </source>
</evidence>
<protein>
    <submittedName>
        <fullName evidence="3">Uncharacterized protein</fullName>
    </submittedName>
</protein>
<feature type="region of interest" description="Disordered" evidence="1">
    <location>
        <begin position="45"/>
        <end position="73"/>
    </location>
</feature>
<gene>
    <name evidence="3" type="ORF">FBZ90_101173</name>
</gene>
<feature type="compositionally biased region" description="Basic and acidic residues" evidence="1">
    <location>
        <begin position="143"/>
        <end position="156"/>
    </location>
</feature>
<evidence type="ECO:0000256" key="2">
    <source>
        <dbReference type="SAM" id="SignalP"/>
    </source>
</evidence>
<comment type="caution">
    <text evidence="3">The sequence shown here is derived from an EMBL/GenBank/DDBJ whole genome shotgun (WGS) entry which is preliminary data.</text>
</comment>
<sequence>MKLRFLLFALGFAVVATAARSAVLPSYWTVPAQVTLVQDVPEDDIRREPRANRSPRETFEDVRRARDQERGKPVAREIDHQAYRAYAEEPGKLEGRPFAEVERELDQRLVDEAGWKKMPLTRGDGVGYVDGKGGSIQLNEGYPEGREGGNGDELHRGPYAKIMPENIRVPLKGNPVLERRR</sequence>